<dbReference type="Proteomes" id="UP001241603">
    <property type="component" value="Unassembled WGS sequence"/>
</dbReference>
<dbReference type="PROSITE" id="PS51257">
    <property type="entry name" value="PROKAR_LIPOPROTEIN"/>
    <property type="match status" value="1"/>
</dbReference>
<dbReference type="Pfam" id="PF02470">
    <property type="entry name" value="MlaD"/>
    <property type="match status" value="1"/>
</dbReference>
<organism evidence="3 4">
    <name type="scientific">Kaistia dalseonensis</name>
    <dbReference type="NCBI Taxonomy" id="410840"/>
    <lineage>
        <taxon>Bacteria</taxon>
        <taxon>Pseudomonadati</taxon>
        <taxon>Pseudomonadota</taxon>
        <taxon>Alphaproteobacteria</taxon>
        <taxon>Hyphomicrobiales</taxon>
        <taxon>Kaistiaceae</taxon>
        <taxon>Kaistia</taxon>
    </lineage>
</organism>
<dbReference type="SUPFAM" id="SSF58104">
    <property type="entry name" value="Methyl-accepting chemotaxis protein (MCP) signaling domain"/>
    <property type="match status" value="1"/>
</dbReference>
<evidence type="ECO:0000256" key="1">
    <source>
        <dbReference type="SAM" id="Phobius"/>
    </source>
</evidence>
<feature type="transmembrane region" description="Helical" evidence="1">
    <location>
        <begin position="7"/>
        <end position="29"/>
    </location>
</feature>
<evidence type="ECO:0000313" key="3">
    <source>
        <dbReference type="EMBL" id="MDQ0436112.1"/>
    </source>
</evidence>
<keyword evidence="1" id="KW-1133">Transmembrane helix</keyword>
<reference evidence="3 4" key="1">
    <citation type="submission" date="2023-07" db="EMBL/GenBank/DDBJ databases">
        <title>Genomic Encyclopedia of Type Strains, Phase IV (KMG-IV): sequencing the most valuable type-strain genomes for metagenomic binning, comparative biology and taxonomic classification.</title>
        <authorList>
            <person name="Goeker M."/>
        </authorList>
    </citation>
    <scope>NUCLEOTIDE SEQUENCE [LARGE SCALE GENOMIC DNA]</scope>
    <source>
        <strain evidence="3 4">B6-8</strain>
    </source>
</reference>
<dbReference type="InterPro" id="IPR003399">
    <property type="entry name" value="Mce/MlaD"/>
</dbReference>
<name>A0ABU0H1E4_9HYPH</name>
<protein>
    <submittedName>
        <fullName evidence="3">Phospholipid/cholesterol/gamma-HCH transport system substrate-binding protein</fullName>
    </submittedName>
</protein>
<dbReference type="Gene3D" id="1.10.287.950">
    <property type="entry name" value="Methyl-accepting chemotaxis protein"/>
    <property type="match status" value="1"/>
</dbReference>
<evidence type="ECO:0000313" key="4">
    <source>
        <dbReference type="Proteomes" id="UP001241603"/>
    </source>
</evidence>
<keyword evidence="4" id="KW-1185">Reference proteome</keyword>
<evidence type="ECO:0000259" key="2">
    <source>
        <dbReference type="Pfam" id="PF02470"/>
    </source>
</evidence>
<sequence>METRANYATIGLFTLAVIVACFAFVYWLARYDESGVRKPMRILVPGSVTGLATGSQVLFNGIRIGDVTSLRINPDDPNQVETMVSVDPNQPIKDDTKVSVGVQGLTGLAYIDFRGGTAGKPSIFAQEGIPTLTAQGSGLQDVIASAQDVIAKVNTAVDQVNGILSTADPKIQASLTNVQKFTDALSKNSDGVEDFMGNVSDLSKKIGSLSGNLEGLVKRADGILAAVDPAKVSSTLDSVNQVTEKLAASSESFPKIIANVEKVSGQLSQTLDDAQKIVQAVQVEAVKNTITDISTIARRVQTATVDIDKIVANADKTVADARDFVAFVKDKQPQVDQIVADSGQLMQRLNAASARLDTILGKAQDMLTDPQGKSFFAEATAAAHSIRIIAEAFQGRADQIASNLASFSGQGLRNVNSLVEQLRRATASFDQTVTTIGSNPQGVIFGNPTVKDYNRK</sequence>
<gene>
    <name evidence="3" type="ORF">QO014_000482</name>
</gene>
<dbReference type="RefSeq" id="WP_266347049.1">
    <property type="nucleotide sequence ID" value="NZ_JAPKNG010000001.1"/>
</dbReference>
<dbReference type="EMBL" id="JAUSVO010000001">
    <property type="protein sequence ID" value="MDQ0436112.1"/>
    <property type="molecule type" value="Genomic_DNA"/>
</dbReference>
<proteinExistence type="predicted"/>
<keyword evidence="1" id="KW-0472">Membrane</keyword>
<accession>A0ABU0H1E4</accession>
<feature type="domain" description="Mce/MlaD" evidence="2">
    <location>
        <begin position="47"/>
        <end position="115"/>
    </location>
</feature>
<dbReference type="PANTHER" id="PTHR36698:SF2">
    <property type="entry name" value="MCE_MLAD DOMAIN-CONTAINING PROTEIN"/>
    <property type="match status" value="1"/>
</dbReference>
<dbReference type="PANTHER" id="PTHR36698">
    <property type="entry name" value="BLL5892 PROTEIN"/>
    <property type="match status" value="1"/>
</dbReference>
<keyword evidence="1" id="KW-0812">Transmembrane</keyword>
<comment type="caution">
    <text evidence="3">The sequence shown here is derived from an EMBL/GenBank/DDBJ whole genome shotgun (WGS) entry which is preliminary data.</text>
</comment>